<comment type="similarity">
    <text evidence="2">Belongs to the MscS (TC 1.A.23) family.</text>
</comment>
<dbReference type="Pfam" id="PF21082">
    <property type="entry name" value="MS_channel_3rd"/>
    <property type="match status" value="1"/>
</dbReference>
<evidence type="ECO:0000259" key="10">
    <source>
        <dbReference type="Pfam" id="PF21088"/>
    </source>
</evidence>
<feature type="domain" description="Mechanosensitive ion channel transmembrane helices 2/3" evidence="10">
    <location>
        <begin position="67"/>
        <end position="104"/>
    </location>
</feature>
<comment type="subcellular location">
    <subcellularLocation>
        <location evidence="1">Cell membrane</location>
        <topology evidence="1">Multi-pass membrane protein</topology>
    </subcellularLocation>
</comment>
<dbReference type="AlphaFoldDB" id="A0A1H6KYS5"/>
<dbReference type="InterPro" id="IPR023408">
    <property type="entry name" value="MscS_beta-dom_sf"/>
</dbReference>
<dbReference type="InterPro" id="IPR010920">
    <property type="entry name" value="LSM_dom_sf"/>
</dbReference>
<keyword evidence="3" id="KW-1003">Cell membrane</keyword>
<evidence type="ECO:0000313" key="12">
    <source>
        <dbReference type="Proteomes" id="UP000176204"/>
    </source>
</evidence>
<accession>A0A1H6KYS5</accession>
<dbReference type="InterPro" id="IPR045275">
    <property type="entry name" value="MscS_archaea/bacteria_type"/>
</dbReference>
<evidence type="ECO:0000256" key="2">
    <source>
        <dbReference type="ARBA" id="ARBA00008017"/>
    </source>
</evidence>
<dbReference type="GO" id="GO:0005886">
    <property type="term" value="C:plasma membrane"/>
    <property type="evidence" value="ECO:0007669"/>
    <property type="project" value="UniProtKB-SubCell"/>
</dbReference>
<dbReference type="InterPro" id="IPR011066">
    <property type="entry name" value="MscS_channel_C_sf"/>
</dbReference>
<dbReference type="InterPro" id="IPR049142">
    <property type="entry name" value="MS_channel_1st"/>
</dbReference>
<dbReference type="Gene3D" id="2.30.30.60">
    <property type="match status" value="1"/>
</dbReference>
<feature type="transmembrane region" description="Helical" evidence="7">
    <location>
        <begin position="20"/>
        <end position="38"/>
    </location>
</feature>
<evidence type="ECO:0000256" key="3">
    <source>
        <dbReference type="ARBA" id="ARBA00022475"/>
    </source>
</evidence>
<dbReference type="InterPro" id="IPR049278">
    <property type="entry name" value="MS_channel_C"/>
</dbReference>
<keyword evidence="4 7" id="KW-0812">Transmembrane</keyword>
<dbReference type="RefSeq" id="WP_067776894.1">
    <property type="nucleotide sequence ID" value="NZ_JACVVN010000012.1"/>
</dbReference>
<feature type="domain" description="Mechanosensitive ion channel MscS C-terminal" evidence="9">
    <location>
        <begin position="180"/>
        <end position="260"/>
    </location>
</feature>
<dbReference type="PANTHER" id="PTHR30221:SF1">
    <property type="entry name" value="SMALL-CONDUCTANCE MECHANOSENSITIVE CHANNEL"/>
    <property type="match status" value="1"/>
</dbReference>
<feature type="transmembrane region" description="Helical" evidence="7">
    <location>
        <begin position="59"/>
        <end position="79"/>
    </location>
</feature>
<evidence type="ECO:0000259" key="9">
    <source>
        <dbReference type="Pfam" id="PF21082"/>
    </source>
</evidence>
<reference evidence="12" key="1">
    <citation type="submission" date="2016-09" db="EMBL/GenBank/DDBJ databases">
        <authorList>
            <person name="Koehorst J."/>
        </authorList>
    </citation>
    <scope>NUCLEOTIDE SEQUENCE [LARGE SCALE GENOMIC DNA]</scope>
</reference>
<dbReference type="GO" id="GO:0008381">
    <property type="term" value="F:mechanosensitive monoatomic ion channel activity"/>
    <property type="evidence" value="ECO:0007669"/>
    <property type="project" value="InterPro"/>
</dbReference>
<evidence type="ECO:0000259" key="8">
    <source>
        <dbReference type="Pfam" id="PF00924"/>
    </source>
</evidence>
<evidence type="ECO:0000256" key="5">
    <source>
        <dbReference type="ARBA" id="ARBA00022989"/>
    </source>
</evidence>
<dbReference type="Proteomes" id="UP000176204">
    <property type="component" value="Chromosome I"/>
</dbReference>
<keyword evidence="6 7" id="KW-0472">Membrane</keyword>
<protein>
    <submittedName>
        <fullName evidence="11">Mechanosensitive ion channel</fullName>
    </submittedName>
</protein>
<dbReference type="SUPFAM" id="SSF82689">
    <property type="entry name" value="Mechanosensitive channel protein MscS (YggB), C-terminal domain"/>
    <property type="match status" value="1"/>
</dbReference>
<proteinExistence type="inferred from homology"/>
<dbReference type="InterPro" id="IPR011014">
    <property type="entry name" value="MscS_channel_TM-2"/>
</dbReference>
<gene>
    <name evidence="11" type="ORF">PYTT_0699</name>
</gene>
<dbReference type="PANTHER" id="PTHR30221">
    <property type="entry name" value="SMALL-CONDUCTANCE MECHANOSENSITIVE CHANNEL"/>
    <property type="match status" value="1"/>
</dbReference>
<dbReference type="EMBL" id="LT629973">
    <property type="protein sequence ID" value="SEH78141.1"/>
    <property type="molecule type" value="Genomic_DNA"/>
</dbReference>
<dbReference type="Gene3D" id="1.10.287.1260">
    <property type="match status" value="1"/>
</dbReference>
<evidence type="ECO:0000256" key="6">
    <source>
        <dbReference type="ARBA" id="ARBA00023136"/>
    </source>
</evidence>
<dbReference type="Pfam" id="PF00924">
    <property type="entry name" value="MS_channel_2nd"/>
    <property type="match status" value="1"/>
</dbReference>
<dbReference type="OrthoDB" id="9793781at2"/>
<organism evidence="11 12">
    <name type="scientific">Akkermansia glycaniphila</name>
    <dbReference type="NCBI Taxonomy" id="1679444"/>
    <lineage>
        <taxon>Bacteria</taxon>
        <taxon>Pseudomonadati</taxon>
        <taxon>Verrucomicrobiota</taxon>
        <taxon>Verrucomicrobiia</taxon>
        <taxon>Verrucomicrobiales</taxon>
        <taxon>Akkermansiaceae</taxon>
        <taxon>Akkermansia</taxon>
    </lineage>
</organism>
<evidence type="ECO:0000256" key="1">
    <source>
        <dbReference type="ARBA" id="ARBA00004651"/>
    </source>
</evidence>
<keyword evidence="5 7" id="KW-1133">Transmembrane helix</keyword>
<dbReference type="SUPFAM" id="SSF82861">
    <property type="entry name" value="Mechanosensitive channel protein MscS (YggB), transmembrane region"/>
    <property type="match status" value="1"/>
</dbReference>
<evidence type="ECO:0000256" key="7">
    <source>
        <dbReference type="SAM" id="Phobius"/>
    </source>
</evidence>
<dbReference type="InterPro" id="IPR006685">
    <property type="entry name" value="MscS_channel_2nd"/>
</dbReference>
<dbReference type="Pfam" id="PF21088">
    <property type="entry name" value="MS_channel_1st"/>
    <property type="match status" value="1"/>
</dbReference>
<evidence type="ECO:0000313" key="11">
    <source>
        <dbReference type="EMBL" id="SEH78141.1"/>
    </source>
</evidence>
<keyword evidence="12" id="KW-1185">Reference proteome</keyword>
<name>A0A1H6KYS5_9BACT</name>
<dbReference type="SUPFAM" id="SSF50182">
    <property type="entry name" value="Sm-like ribonucleoproteins"/>
    <property type="match status" value="1"/>
</dbReference>
<dbReference type="STRING" id="1679444.PYTT_0699"/>
<dbReference type="KEGG" id="agl:PYTT_0699"/>
<dbReference type="Gene3D" id="3.30.70.100">
    <property type="match status" value="1"/>
</dbReference>
<evidence type="ECO:0000256" key="4">
    <source>
        <dbReference type="ARBA" id="ARBA00022692"/>
    </source>
</evidence>
<feature type="domain" description="Mechanosensitive ion channel MscS" evidence="8">
    <location>
        <begin position="106"/>
        <end position="171"/>
    </location>
</feature>
<sequence length="277" mass="30099">MEFFQSIADTFQSVFIESDKWKHIALAIIYLIAGYIAVKTLRRILIPVIRKTMPRQIGRLLQNVIGVAIWTIALIQALSAMGIDVVSILGAAGVVGIAIGFASQTSLSNLISGIFLVGEKSVNIGDTIQISGFTGTIENIGLLSVKLRQADNAVVRVPNETLIKTPVVNITGDTLRRCDFDIGVAYDSDLSTVERLIHKVVTSQDTLATEPAPVVQFVAFADSALSLRVGAWCKTGDYLQARMEFAKNILQEFKEHGINIPFPIRTVEIVGNTDTPS</sequence>